<dbReference type="EMBL" id="JBJJXI010000067">
    <property type="protein sequence ID" value="KAL3396997.1"/>
    <property type="molecule type" value="Genomic_DNA"/>
</dbReference>
<protein>
    <submittedName>
        <fullName evidence="1">Uncharacterized protein</fullName>
    </submittedName>
</protein>
<comment type="caution">
    <text evidence="1">The sequence shown here is derived from an EMBL/GenBank/DDBJ whole genome shotgun (WGS) entry which is preliminary data.</text>
</comment>
<dbReference type="AlphaFoldDB" id="A0ABD2WVB2"/>
<keyword evidence="2" id="KW-1185">Reference proteome</keyword>
<sequence length="157" mass="19144">MIKYWVKIRGLDVDHLTRDLDETRMILTYDQYLRNLCVLRTFYLEPLSMDFLRDARWALRRGLEERYADWIDSEYDEQFVTDVAVEVARLKSIEVKEGLSLYDLCQMDHRKGSMEMKDRWSDWRCPELHELDYTRLKVRREHKQRYPVGFVLGEGRE</sequence>
<gene>
    <name evidence="1" type="ORF">TKK_009039</name>
</gene>
<organism evidence="1 2">
    <name type="scientific">Trichogramma kaykai</name>
    <dbReference type="NCBI Taxonomy" id="54128"/>
    <lineage>
        <taxon>Eukaryota</taxon>
        <taxon>Metazoa</taxon>
        <taxon>Ecdysozoa</taxon>
        <taxon>Arthropoda</taxon>
        <taxon>Hexapoda</taxon>
        <taxon>Insecta</taxon>
        <taxon>Pterygota</taxon>
        <taxon>Neoptera</taxon>
        <taxon>Endopterygota</taxon>
        <taxon>Hymenoptera</taxon>
        <taxon>Apocrita</taxon>
        <taxon>Proctotrupomorpha</taxon>
        <taxon>Chalcidoidea</taxon>
        <taxon>Trichogrammatidae</taxon>
        <taxon>Trichogramma</taxon>
    </lineage>
</organism>
<accession>A0ABD2WVB2</accession>
<evidence type="ECO:0000313" key="1">
    <source>
        <dbReference type="EMBL" id="KAL3396997.1"/>
    </source>
</evidence>
<evidence type="ECO:0000313" key="2">
    <source>
        <dbReference type="Proteomes" id="UP001627154"/>
    </source>
</evidence>
<name>A0ABD2WVB2_9HYME</name>
<reference evidence="1 2" key="1">
    <citation type="journal article" date="2024" name="bioRxiv">
        <title>A reference genome for Trichogramma kaykai: A tiny desert-dwelling parasitoid wasp with competing sex-ratio distorters.</title>
        <authorList>
            <person name="Culotta J."/>
            <person name="Lindsey A.R."/>
        </authorList>
    </citation>
    <scope>NUCLEOTIDE SEQUENCE [LARGE SCALE GENOMIC DNA]</scope>
    <source>
        <strain evidence="1 2">KSX58</strain>
    </source>
</reference>
<proteinExistence type="predicted"/>
<dbReference type="Proteomes" id="UP001627154">
    <property type="component" value="Unassembled WGS sequence"/>
</dbReference>